<keyword evidence="3" id="KW-1185">Reference proteome</keyword>
<feature type="transmembrane region" description="Helical" evidence="1">
    <location>
        <begin position="72"/>
        <end position="91"/>
    </location>
</feature>
<gene>
    <name evidence="2" type="ORF">N8I84_12920</name>
</gene>
<keyword evidence="1" id="KW-0472">Membrane</keyword>
<name>A0ABY6DYX1_9ACTN</name>
<sequence>MFVFKDAAGEPMSVPKQVFLWAWPLLPGAIAWARFGTTWGLLEGTAVYSWWLATIFGRAGAASWLRRHLITTFVLFVFVFATLFFVLPALLLGTVLSVWWCWALGLSAGVTVTALLWPAQRRFWARLDG</sequence>
<dbReference type="RefSeq" id="WP_263229664.1">
    <property type="nucleotide sequence ID" value="NZ_CP106793.1"/>
</dbReference>
<proteinExistence type="predicted"/>
<evidence type="ECO:0000313" key="3">
    <source>
        <dbReference type="Proteomes" id="UP001061298"/>
    </source>
</evidence>
<dbReference type="Proteomes" id="UP001061298">
    <property type="component" value="Chromosome"/>
</dbReference>
<keyword evidence="1" id="KW-0812">Transmembrane</keyword>
<evidence type="ECO:0000256" key="1">
    <source>
        <dbReference type="SAM" id="Phobius"/>
    </source>
</evidence>
<evidence type="ECO:0000313" key="2">
    <source>
        <dbReference type="EMBL" id="UXY19529.1"/>
    </source>
</evidence>
<accession>A0ABY6DYX1</accession>
<feature type="transmembrane region" description="Helical" evidence="1">
    <location>
        <begin position="97"/>
        <end position="117"/>
    </location>
</feature>
<keyword evidence="1" id="KW-1133">Transmembrane helix</keyword>
<feature type="transmembrane region" description="Helical" evidence="1">
    <location>
        <begin position="20"/>
        <end position="42"/>
    </location>
</feature>
<reference evidence="2" key="1">
    <citation type="submission" date="2022-10" db="EMBL/GenBank/DDBJ databases">
        <authorList>
            <person name="Mo P."/>
        </authorList>
    </citation>
    <scope>NUCLEOTIDE SEQUENCE</scope>
    <source>
        <strain evidence="2">HUAS 13-4</strain>
    </source>
</reference>
<dbReference type="EMBL" id="CP106793">
    <property type="protein sequence ID" value="UXY19529.1"/>
    <property type="molecule type" value="Genomic_DNA"/>
</dbReference>
<protein>
    <submittedName>
        <fullName evidence="2">Uncharacterized protein</fullName>
    </submittedName>
</protein>
<organism evidence="2 3">
    <name type="scientific">Streptomyces cynarae</name>
    <dbReference type="NCBI Taxonomy" id="2981134"/>
    <lineage>
        <taxon>Bacteria</taxon>
        <taxon>Bacillati</taxon>
        <taxon>Actinomycetota</taxon>
        <taxon>Actinomycetes</taxon>
        <taxon>Kitasatosporales</taxon>
        <taxon>Streptomycetaceae</taxon>
        <taxon>Streptomyces</taxon>
    </lineage>
</organism>